<organism evidence="1 2">
    <name type="scientific">Halovenus salina</name>
    <dbReference type="NCBI Taxonomy" id="1510225"/>
    <lineage>
        <taxon>Archaea</taxon>
        <taxon>Methanobacteriati</taxon>
        <taxon>Methanobacteriota</taxon>
        <taxon>Stenosarchaea group</taxon>
        <taxon>Halobacteria</taxon>
        <taxon>Halobacteriales</taxon>
        <taxon>Haloarculaceae</taxon>
        <taxon>Halovenus</taxon>
    </lineage>
</organism>
<gene>
    <name evidence="1" type="ORF">ACFQQG_09440</name>
</gene>
<sequence length="20" mass="2201">MALLAFLGAALLAVRRQTRE</sequence>
<comment type="caution">
    <text evidence="1">The sequence shown here is derived from an EMBL/GenBank/DDBJ whole genome shotgun (WGS) entry which is preliminary data.</text>
</comment>
<evidence type="ECO:0000313" key="2">
    <source>
        <dbReference type="Proteomes" id="UP001596445"/>
    </source>
</evidence>
<dbReference type="AlphaFoldDB" id="A0ABD5W555"/>
<dbReference type="EMBL" id="JBHSZI010000001">
    <property type="protein sequence ID" value="MFC7058358.1"/>
    <property type="molecule type" value="Genomic_DNA"/>
</dbReference>
<keyword evidence="2" id="KW-1185">Reference proteome</keyword>
<name>A0ABD5W555_9EURY</name>
<proteinExistence type="predicted"/>
<evidence type="ECO:0000313" key="1">
    <source>
        <dbReference type="EMBL" id="MFC7058358.1"/>
    </source>
</evidence>
<dbReference type="RefSeq" id="WP_382186865.1">
    <property type="nucleotide sequence ID" value="NZ_JBHSZI010000001.1"/>
</dbReference>
<accession>A0ABD5W555</accession>
<evidence type="ECO:0008006" key="3">
    <source>
        <dbReference type="Google" id="ProtNLM"/>
    </source>
</evidence>
<reference evidence="1 2" key="1">
    <citation type="journal article" date="2019" name="Int. J. Syst. Evol. Microbiol.">
        <title>The Global Catalogue of Microorganisms (GCM) 10K type strain sequencing project: providing services to taxonomists for standard genome sequencing and annotation.</title>
        <authorList>
            <consortium name="The Broad Institute Genomics Platform"/>
            <consortium name="The Broad Institute Genome Sequencing Center for Infectious Disease"/>
            <person name="Wu L."/>
            <person name="Ma J."/>
        </authorList>
    </citation>
    <scope>NUCLEOTIDE SEQUENCE [LARGE SCALE GENOMIC DNA]</scope>
    <source>
        <strain evidence="1 2">JCM 30072</strain>
    </source>
</reference>
<protein>
    <recommendedName>
        <fullName evidence="3">PEP-CTERM protein-sorting domain-containing protein</fullName>
    </recommendedName>
</protein>
<dbReference type="Proteomes" id="UP001596445">
    <property type="component" value="Unassembled WGS sequence"/>
</dbReference>